<sequence>MKSKRGSSAVFIMVILAALVSITLALIYGVRAEALRSRMDGIISLAGDSLMSEFDIDIQKEYGIFLLKGSDRELGKKLRRYIEYSTKDMGDVELESVKVSGSRFSTVNVDLIRDQILEYMKLAYAEDRLDTLTEDAAEGSAENAMENRTLRHGPTAASLPSSSVPDESLTAVARSIADNIKEADKAFVEGTERYMINRYITDTFNSRTRAVSKEHFFRNEVEYILGGELSDRKNEKRVEMALKAMRFPLNLAHIYSDAEKRAQTLAMAELLTPGAAAPATQAVLASTWAYAEADNDVELLWQGHKVPLTKDRSTWAMDLDSAVEGIMGGTAIPAEEKGYDYGQYLQLLLFFKDENMKISRILDLIQINARMSQDGDFLMNEHWVGVAVQVRVNGADYGYEKRY</sequence>
<gene>
    <name evidence="1" type="ORF">IAD25_08670</name>
</gene>
<accession>A0A9D1N8B1</accession>
<organism evidence="1 2">
    <name type="scientific">Candidatus Allocopromorpha excrementipullorum</name>
    <dbReference type="NCBI Taxonomy" id="2840743"/>
    <lineage>
        <taxon>Bacteria</taxon>
        <taxon>Bacillati</taxon>
        <taxon>Bacillota</taxon>
        <taxon>Clostridia</taxon>
        <taxon>Eubacteriales</taxon>
        <taxon>Eubacteriaceae</taxon>
        <taxon>Eubacteriaceae incertae sedis</taxon>
        <taxon>Candidatus Allocopromorpha</taxon>
    </lineage>
</organism>
<dbReference type="AlphaFoldDB" id="A0A9D1N8B1"/>
<evidence type="ECO:0000313" key="2">
    <source>
        <dbReference type="Proteomes" id="UP000824130"/>
    </source>
</evidence>
<proteinExistence type="predicted"/>
<comment type="caution">
    <text evidence="1">The sequence shown here is derived from an EMBL/GenBank/DDBJ whole genome shotgun (WGS) entry which is preliminary data.</text>
</comment>
<reference evidence="1" key="2">
    <citation type="journal article" date="2021" name="PeerJ">
        <title>Extensive microbial diversity within the chicken gut microbiome revealed by metagenomics and culture.</title>
        <authorList>
            <person name="Gilroy R."/>
            <person name="Ravi A."/>
            <person name="Getino M."/>
            <person name="Pursley I."/>
            <person name="Horton D.L."/>
            <person name="Alikhan N.F."/>
            <person name="Baker D."/>
            <person name="Gharbi K."/>
            <person name="Hall N."/>
            <person name="Watson M."/>
            <person name="Adriaenssens E.M."/>
            <person name="Foster-Nyarko E."/>
            <person name="Jarju S."/>
            <person name="Secka A."/>
            <person name="Antonio M."/>
            <person name="Oren A."/>
            <person name="Chaudhuri R.R."/>
            <person name="La Ragione R."/>
            <person name="Hildebrand F."/>
            <person name="Pallen M.J."/>
        </authorList>
    </citation>
    <scope>NUCLEOTIDE SEQUENCE</scope>
    <source>
        <strain evidence="1">ChiSjej4B22-8349</strain>
    </source>
</reference>
<name>A0A9D1N8B1_9FIRM</name>
<dbReference type="Proteomes" id="UP000824130">
    <property type="component" value="Unassembled WGS sequence"/>
</dbReference>
<dbReference type="EMBL" id="DVOB01000185">
    <property type="protein sequence ID" value="HIU96756.1"/>
    <property type="molecule type" value="Genomic_DNA"/>
</dbReference>
<dbReference type="InterPro" id="IPR043756">
    <property type="entry name" value="DUF5702"/>
</dbReference>
<dbReference type="Pfam" id="PF18960">
    <property type="entry name" value="DUF5702"/>
    <property type="match status" value="1"/>
</dbReference>
<reference evidence="1" key="1">
    <citation type="submission" date="2020-10" db="EMBL/GenBank/DDBJ databases">
        <authorList>
            <person name="Gilroy R."/>
        </authorList>
    </citation>
    <scope>NUCLEOTIDE SEQUENCE</scope>
    <source>
        <strain evidence="1">ChiSjej4B22-8349</strain>
    </source>
</reference>
<evidence type="ECO:0000313" key="1">
    <source>
        <dbReference type="EMBL" id="HIU96756.1"/>
    </source>
</evidence>
<protein>
    <submittedName>
        <fullName evidence="1">Uncharacterized protein</fullName>
    </submittedName>
</protein>